<keyword evidence="2" id="KW-0597">Phosphoprotein</keyword>
<dbReference type="Gene3D" id="3.40.50.12780">
    <property type="entry name" value="N-terminal domain of ligase-like"/>
    <property type="match status" value="1"/>
</dbReference>
<name>A0A2V1CYQ6_9PLEO</name>
<protein>
    <submittedName>
        <fullName evidence="6">Acetyl-CoA synthetase-like protein</fullName>
    </submittedName>
</protein>
<dbReference type="GO" id="GO:0005737">
    <property type="term" value="C:cytoplasm"/>
    <property type="evidence" value="ECO:0007669"/>
    <property type="project" value="TreeGrafter"/>
</dbReference>
<dbReference type="GO" id="GO:0043041">
    <property type="term" value="P:amino acid activation for nonribosomal peptide biosynthetic process"/>
    <property type="evidence" value="ECO:0007669"/>
    <property type="project" value="TreeGrafter"/>
</dbReference>
<dbReference type="Gene3D" id="3.30.300.30">
    <property type="match status" value="1"/>
</dbReference>
<feature type="domain" description="Carrier" evidence="5">
    <location>
        <begin position="334"/>
        <end position="410"/>
    </location>
</feature>
<evidence type="ECO:0000256" key="4">
    <source>
        <dbReference type="ARBA" id="ARBA00029454"/>
    </source>
</evidence>
<evidence type="ECO:0000256" key="2">
    <source>
        <dbReference type="ARBA" id="ARBA00022553"/>
    </source>
</evidence>
<dbReference type="Gene3D" id="3.30.559.30">
    <property type="entry name" value="Nonribosomal peptide synthetase, condensation domain"/>
    <property type="match status" value="1"/>
</dbReference>
<dbReference type="InterPro" id="IPR036736">
    <property type="entry name" value="ACP-like_sf"/>
</dbReference>
<dbReference type="InterPro" id="IPR006162">
    <property type="entry name" value="Ppantetheine_attach_site"/>
</dbReference>
<gene>
    <name evidence="6" type="ORF">DM02DRAFT_678689</name>
</gene>
<dbReference type="Gene3D" id="3.30.559.10">
    <property type="entry name" value="Chloramphenicol acetyltransferase-like domain"/>
    <property type="match status" value="1"/>
</dbReference>
<dbReference type="OrthoDB" id="416786at2759"/>
<dbReference type="InterPro" id="IPR023213">
    <property type="entry name" value="CAT-like_dom_sf"/>
</dbReference>
<dbReference type="InterPro" id="IPR000873">
    <property type="entry name" value="AMP-dep_synth/lig_dom"/>
</dbReference>
<dbReference type="SUPFAM" id="SSF47336">
    <property type="entry name" value="ACP-like"/>
    <property type="match status" value="1"/>
</dbReference>
<dbReference type="CDD" id="cd19545">
    <property type="entry name" value="FUM14_C_NRPS-like"/>
    <property type="match status" value="1"/>
</dbReference>
<proteinExistence type="inferred from homology"/>
<dbReference type="CDD" id="cd05918">
    <property type="entry name" value="A_NRPS_SidN3_like"/>
    <property type="match status" value="1"/>
</dbReference>
<evidence type="ECO:0000259" key="5">
    <source>
        <dbReference type="PROSITE" id="PS50075"/>
    </source>
</evidence>
<organism evidence="6 7">
    <name type="scientific">Periconia macrospinosa</name>
    <dbReference type="NCBI Taxonomy" id="97972"/>
    <lineage>
        <taxon>Eukaryota</taxon>
        <taxon>Fungi</taxon>
        <taxon>Dikarya</taxon>
        <taxon>Ascomycota</taxon>
        <taxon>Pezizomycotina</taxon>
        <taxon>Dothideomycetes</taxon>
        <taxon>Pleosporomycetidae</taxon>
        <taxon>Pleosporales</taxon>
        <taxon>Massarineae</taxon>
        <taxon>Periconiaceae</taxon>
        <taxon>Periconia</taxon>
    </lineage>
</organism>
<dbReference type="Proteomes" id="UP000244855">
    <property type="component" value="Unassembled WGS sequence"/>
</dbReference>
<dbReference type="InterPro" id="IPR042099">
    <property type="entry name" value="ANL_N_sf"/>
</dbReference>
<evidence type="ECO:0000256" key="1">
    <source>
        <dbReference type="ARBA" id="ARBA00022450"/>
    </source>
</evidence>
<accession>A0A2V1CYQ6</accession>
<dbReference type="Pfam" id="PF00668">
    <property type="entry name" value="Condensation"/>
    <property type="match status" value="1"/>
</dbReference>
<evidence type="ECO:0000313" key="6">
    <source>
        <dbReference type="EMBL" id="PVH90313.1"/>
    </source>
</evidence>
<dbReference type="FunFam" id="3.30.300.30:FF:000015">
    <property type="entry name" value="Nonribosomal peptide synthase SidD"/>
    <property type="match status" value="1"/>
</dbReference>
<dbReference type="InterPro" id="IPR020806">
    <property type="entry name" value="PKS_PP-bd"/>
</dbReference>
<dbReference type="SMART" id="SM00823">
    <property type="entry name" value="PKS_PP"/>
    <property type="match status" value="1"/>
</dbReference>
<dbReference type="SUPFAM" id="SSF56801">
    <property type="entry name" value="Acetyl-CoA synthetase-like"/>
    <property type="match status" value="1"/>
</dbReference>
<dbReference type="InterPro" id="IPR009081">
    <property type="entry name" value="PP-bd_ACP"/>
</dbReference>
<keyword evidence="3" id="KW-0436">Ligase</keyword>
<dbReference type="InterPro" id="IPR045851">
    <property type="entry name" value="AMP-bd_C_sf"/>
</dbReference>
<dbReference type="PANTHER" id="PTHR45527:SF3">
    <property type="entry name" value="SIDEROPHORE SYNTHETASE (EUROFUNG)"/>
    <property type="match status" value="1"/>
</dbReference>
<dbReference type="STRING" id="97972.A0A2V1CYQ6"/>
<comment type="similarity">
    <text evidence="4">Belongs to the NRP synthetase family.</text>
</comment>
<dbReference type="InterPro" id="IPR001242">
    <property type="entry name" value="Condensation_dom"/>
</dbReference>
<reference evidence="6 7" key="1">
    <citation type="journal article" date="2018" name="Sci. Rep.">
        <title>Comparative genomics provides insights into the lifestyle and reveals functional heterogeneity of dark septate endophytic fungi.</title>
        <authorList>
            <person name="Knapp D.G."/>
            <person name="Nemeth J.B."/>
            <person name="Barry K."/>
            <person name="Hainaut M."/>
            <person name="Henrissat B."/>
            <person name="Johnson J."/>
            <person name="Kuo A."/>
            <person name="Lim J.H.P."/>
            <person name="Lipzen A."/>
            <person name="Nolan M."/>
            <person name="Ohm R.A."/>
            <person name="Tamas L."/>
            <person name="Grigoriev I.V."/>
            <person name="Spatafora J.W."/>
            <person name="Nagy L.G."/>
            <person name="Kovacs G.M."/>
        </authorList>
    </citation>
    <scope>NUCLEOTIDE SEQUENCE [LARGE SCALE GENOMIC DNA]</scope>
    <source>
        <strain evidence="6 7">DSE2036</strain>
    </source>
</reference>
<dbReference type="PANTHER" id="PTHR45527">
    <property type="entry name" value="NONRIBOSOMAL PEPTIDE SYNTHETASE"/>
    <property type="match status" value="1"/>
</dbReference>
<sequence length="763" mass="83671">MFGGCVCIPSEDDRRNDLAKAINTLDVNWALLTPTVAQLLVPSTVANLEVLVLAGEQVISTEWTRWQSRVQTINGYGPTECCIFCTAFPCSQGFRSGTIGKSIASVSWVVDPENHDRLAPRGAIGELLVEGPILARGYLNDAEKTSAAFVDDPAWLLRGGGGHAGRHGRMYKTGDLVHYDADGNLVYVGRKDGQVKVRGQRVELGEIEHQLHECMPTVTQMAVEVISPAGEQDKAMVAAFLQLDDEARDALLLAGQKTEDDDSPAQVVFPAEADKKLADRLPSYMMPEVYFAVTRLPMTTSGKTDRRRLREIGASFSAQQLAELRTQRQGPKRQPRTETERTLRQLWARVLNIKAETIGMDDSFFRLGGDSIAAMKLVGEARRAEVQLSVAGIFRNPKLVDLAGVDNKQGHIIAEDIPAFSLLGEAVEATQVREEVAASCSVDASVVEDIYPCSPLQEGLISLTSKRAGDYIMQSVLELRADVDEDGFRAAWERVVMSSAVLRTQIVQHSKLGLLQAVVAEGIRWTEAEDLEEYLEKDKSVSMALGDPLTRYALVKEAKEEKRWMVWTIHHALYDGWSLPRITGAVARAYAEGVVEQQPGFHAFVKYLAQQGPEASTRYWQGALDDCQATPFPPLPPAVQQPVADAMMDYQCPPLPKEPSDTTTSTLVRAAWAIVAGRHTNSDDVVFGATVTGRNAPVAGIEAMVGPTIATVPVRVRVRGEQSVPAFLEELQQQATEMIPFEQTGLQRIANRLVNNQCINNLT</sequence>
<feature type="non-terminal residue" evidence="6">
    <location>
        <position position="763"/>
    </location>
</feature>
<dbReference type="PROSITE" id="PS50075">
    <property type="entry name" value="CARRIER"/>
    <property type="match status" value="1"/>
</dbReference>
<dbReference type="Gene3D" id="1.10.1200.10">
    <property type="entry name" value="ACP-like"/>
    <property type="match status" value="1"/>
</dbReference>
<dbReference type="AlphaFoldDB" id="A0A2V1CYQ6"/>
<dbReference type="GO" id="GO:0031177">
    <property type="term" value="F:phosphopantetheine binding"/>
    <property type="evidence" value="ECO:0007669"/>
    <property type="project" value="InterPro"/>
</dbReference>
<keyword evidence="1" id="KW-0596">Phosphopantetheine</keyword>
<evidence type="ECO:0000313" key="7">
    <source>
        <dbReference type="Proteomes" id="UP000244855"/>
    </source>
</evidence>
<dbReference type="SUPFAM" id="SSF52777">
    <property type="entry name" value="CoA-dependent acyltransferases"/>
    <property type="match status" value="2"/>
</dbReference>
<dbReference type="Pfam" id="PF00550">
    <property type="entry name" value="PP-binding"/>
    <property type="match status" value="1"/>
</dbReference>
<dbReference type="Pfam" id="PF00501">
    <property type="entry name" value="AMP-binding"/>
    <property type="match status" value="1"/>
</dbReference>
<dbReference type="GO" id="GO:0016874">
    <property type="term" value="F:ligase activity"/>
    <property type="evidence" value="ECO:0007669"/>
    <property type="project" value="UniProtKB-KW"/>
</dbReference>
<keyword evidence="7" id="KW-1185">Reference proteome</keyword>
<dbReference type="PROSITE" id="PS00012">
    <property type="entry name" value="PHOSPHOPANTETHEINE"/>
    <property type="match status" value="1"/>
</dbReference>
<dbReference type="EMBL" id="KZ806430">
    <property type="protein sequence ID" value="PVH90313.1"/>
    <property type="molecule type" value="Genomic_DNA"/>
</dbReference>
<dbReference type="FunFam" id="1.10.1200.10:FF:000028">
    <property type="entry name" value="Nonribosomal peptide synthetase 13"/>
    <property type="match status" value="1"/>
</dbReference>
<dbReference type="GO" id="GO:0044550">
    <property type="term" value="P:secondary metabolite biosynthetic process"/>
    <property type="evidence" value="ECO:0007669"/>
    <property type="project" value="TreeGrafter"/>
</dbReference>
<evidence type="ECO:0000256" key="3">
    <source>
        <dbReference type="ARBA" id="ARBA00022598"/>
    </source>
</evidence>